<accession>A0ABV7IQ84</accession>
<gene>
    <name evidence="2" type="ORF">ACFOD9_03935</name>
</gene>
<dbReference type="InterPro" id="IPR028994">
    <property type="entry name" value="Integrin_alpha_N"/>
</dbReference>
<dbReference type="PRINTS" id="PR00313">
    <property type="entry name" value="CABNDNGRPT"/>
</dbReference>
<dbReference type="Proteomes" id="UP001595604">
    <property type="component" value="Unassembled WGS sequence"/>
</dbReference>
<dbReference type="InterPro" id="IPR011049">
    <property type="entry name" value="Serralysin-like_metalloprot_C"/>
</dbReference>
<dbReference type="Pfam" id="PF13517">
    <property type="entry name" value="FG-GAP_3"/>
    <property type="match status" value="1"/>
</dbReference>
<evidence type="ECO:0000256" key="1">
    <source>
        <dbReference type="ARBA" id="ARBA00022729"/>
    </source>
</evidence>
<name>A0ABV7IQ84_9SPHN</name>
<sequence length="720" mass="73445">MASVTVNQNFAFDYTQVDLYWYSANFDFMSQGGAGTTLWVYASDAFDSQFLTFGGQGITVVNEAVTAGTITSISESSTSSGTLLWQLSGISVSAVAIYNAALTASNSDELALISAAMSGNDSITLSALGDRANGFAGNDTILGYAGNDYLEGGDGSDRLDGGSGSDTLDGGNGLDMVGYATAGSGLIVSLASPAANTGDAAGDVYYSIEGIIGSGFSDTLTGDSQDNYFLGGAGNDVMDGGPGADTMEGGAGADTMTGGGGIDAVIYLNAASGVTIDLVNPAARTGDAAGDVYNAISRYGGTRFADTFVGDSAANGFSGIDGNDTIDGAGGNDIAYYSVARSTSTVTRDTVNHKLILSDAVNGTDTTRHVEQFQFNDGLYSFSFANPGAAIVADFNPANGWASQNLFPRHLADVNGDGYIDIVGFGILGVLVSSGSATGFSSATLAGTNFNQSSGWTTDDMFHRVVVDVNKDGRADIVGFGYAGTMVSLAKADGTFNGPITGLGDFGQNQGWANMTGFNRTVADVNGDGYADIIGFGFAGTLVALGNGNGTFQPVNTAIANFGVGQGWGSDLFTHRTVADVNGDGRADIVGFGNAGTWVALAKTDGTFADAQMVLADFGTNQGWTNNDTYARHVADVNGDHIGDIVGFGIAGTLVAYGNGDGTFTKASTDIANFGANQGWNSDTTYHREVVDMNRDGLADIVGFGIAGVLVGLNQSDFLV</sequence>
<dbReference type="Gene3D" id="2.150.10.10">
    <property type="entry name" value="Serralysin-like metalloprotease, C-terminal"/>
    <property type="match status" value="3"/>
</dbReference>
<organism evidence="2 3">
    <name type="scientific">Novosphingobium bradum</name>
    <dbReference type="NCBI Taxonomy" id="1737444"/>
    <lineage>
        <taxon>Bacteria</taxon>
        <taxon>Pseudomonadati</taxon>
        <taxon>Pseudomonadota</taxon>
        <taxon>Alphaproteobacteria</taxon>
        <taxon>Sphingomonadales</taxon>
        <taxon>Sphingomonadaceae</taxon>
        <taxon>Novosphingobium</taxon>
    </lineage>
</organism>
<dbReference type="SUPFAM" id="SSF69318">
    <property type="entry name" value="Integrin alpha N-terminal domain"/>
    <property type="match status" value="1"/>
</dbReference>
<dbReference type="SUPFAM" id="SSF51120">
    <property type="entry name" value="beta-Roll"/>
    <property type="match status" value="3"/>
</dbReference>
<dbReference type="PROSITE" id="PS00330">
    <property type="entry name" value="HEMOLYSIN_CALCIUM"/>
    <property type="match status" value="3"/>
</dbReference>
<dbReference type="InterPro" id="IPR001343">
    <property type="entry name" value="Hemolysn_Ca-bd"/>
</dbReference>
<dbReference type="RefSeq" id="WP_379508783.1">
    <property type="nucleotide sequence ID" value="NZ_JBHRTQ010000004.1"/>
</dbReference>
<dbReference type="EMBL" id="JBHRTQ010000004">
    <property type="protein sequence ID" value="MFC3173396.1"/>
    <property type="molecule type" value="Genomic_DNA"/>
</dbReference>
<dbReference type="InterPro" id="IPR018511">
    <property type="entry name" value="Hemolysin-typ_Ca-bd_CS"/>
</dbReference>
<dbReference type="InterPro" id="IPR013517">
    <property type="entry name" value="FG-GAP"/>
</dbReference>
<evidence type="ECO:0000313" key="3">
    <source>
        <dbReference type="Proteomes" id="UP001595604"/>
    </source>
</evidence>
<dbReference type="Pfam" id="PF00353">
    <property type="entry name" value="HemolysinCabind"/>
    <property type="match status" value="2"/>
</dbReference>
<keyword evidence="3" id="KW-1185">Reference proteome</keyword>
<proteinExistence type="predicted"/>
<keyword evidence="1" id="KW-0732">Signal</keyword>
<reference evidence="3" key="1">
    <citation type="journal article" date="2019" name="Int. J. Syst. Evol. Microbiol.">
        <title>The Global Catalogue of Microorganisms (GCM) 10K type strain sequencing project: providing services to taxonomists for standard genome sequencing and annotation.</title>
        <authorList>
            <consortium name="The Broad Institute Genomics Platform"/>
            <consortium name="The Broad Institute Genome Sequencing Center for Infectious Disease"/>
            <person name="Wu L."/>
            <person name="Ma J."/>
        </authorList>
    </citation>
    <scope>NUCLEOTIDE SEQUENCE [LARGE SCALE GENOMIC DNA]</scope>
    <source>
        <strain evidence="3">KCTC 42984</strain>
    </source>
</reference>
<evidence type="ECO:0000313" key="2">
    <source>
        <dbReference type="EMBL" id="MFC3173396.1"/>
    </source>
</evidence>
<protein>
    <submittedName>
        <fullName evidence="2">FG-GAP-like repeat-containing protein</fullName>
    </submittedName>
</protein>
<comment type="caution">
    <text evidence="2">The sequence shown here is derived from an EMBL/GenBank/DDBJ whole genome shotgun (WGS) entry which is preliminary data.</text>
</comment>